<feature type="region of interest" description="Disordered" evidence="6">
    <location>
        <begin position="325"/>
        <end position="487"/>
    </location>
</feature>
<evidence type="ECO:0000313" key="10">
    <source>
        <dbReference type="Proteomes" id="UP000292702"/>
    </source>
</evidence>
<dbReference type="PRINTS" id="PR00837">
    <property type="entry name" value="V5TPXLIKE"/>
</dbReference>
<dbReference type="InterPro" id="IPR035940">
    <property type="entry name" value="CAP_sf"/>
</dbReference>
<feature type="domain" description="SCP" evidence="8">
    <location>
        <begin position="485"/>
        <end position="617"/>
    </location>
</feature>
<dbReference type="InterPro" id="IPR019008">
    <property type="entry name" value="Beta_sandwich_EMC7"/>
</dbReference>
<dbReference type="STRING" id="92696.A0A4R0RAX9"/>
<feature type="compositionally biased region" description="Low complexity" evidence="6">
    <location>
        <begin position="337"/>
        <end position="393"/>
    </location>
</feature>
<gene>
    <name evidence="9" type="ORF">EIP91_004698</name>
</gene>
<evidence type="ECO:0000256" key="1">
    <source>
        <dbReference type="ARBA" id="ARBA00004167"/>
    </source>
</evidence>
<keyword evidence="10" id="KW-1185">Reference proteome</keyword>
<comment type="subcellular location">
    <subcellularLocation>
        <location evidence="1">Membrane</location>
        <topology evidence="1">Single-pass membrane protein</topology>
    </subcellularLocation>
</comment>
<dbReference type="SUPFAM" id="SSF55797">
    <property type="entry name" value="PR-1-like"/>
    <property type="match status" value="1"/>
</dbReference>
<keyword evidence="2 7" id="KW-0812">Transmembrane</keyword>
<protein>
    <recommendedName>
        <fullName evidence="8">SCP domain-containing protein</fullName>
    </recommendedName>
</protein>
<dbReference type="InterPro" id="IPR014044">
    <property type="entry name" value="CAP_dom"/>
</dbReference>
<dbReference type="GO" id="GO:0072546">
    <property type="term" value="C:EMC complex"/>
    <property type="evidence" value="ECO:0007669"/>
    <property type="project" value="TreeGrafter"/>
</dbReference>
<reference evidence="9 10" key="1">
    <citation type="submission" date="2018-11" db="EMBL/GenBank/DDBJ databases">
        <title>Genome assembly of Steccherinum ochraceum LE-BIN_3174, the white-rot fungus of the Steccherinaceae family (The Residual Polyporoid clade, Polyporales, Basidiomycota).</title>
        <authorList>
            <person name="Fedorova T.V."/>
            <person name="Glazunova O.A."/>
            <person name="Landesman E.O."/>
            <person name="Moiseenko K.V."/>
            <person name="Psurtseva N.V."/>
            <person name="Savinova O.S."/>
            <person name="Shakhova N.V."/>
            <person name="Tyazhelova T.V."/>
            <person name="Vasina D.V."/>
        </authorList>
    </citation>
    <scope>NUCLEOTIDE SEQUENCE [LARGE SCALE GENOMIC DNA]</scope>
    <source>
        <strain evidence="9 10">LE-BIN_3174</strain>
    </source>
</reference>
<dbReference type="SMART" id="SM00198">
    <property type="entry name" value="SCP"/>
    <property type="match status" value="1"/>
</dbReference>
<dbReference type="Pfam" id="PF00188">
    <property type="entry name" value="CAP"/>
    <property type="match status" value="1"/>
</dbReference>
<feature type="transmembrane region" description="Helical" evidence="7">
    <location>
        <begin position="250"/>
        <end position="269"/>
    </location>
</feature>
<proteinExistence type="predicted"/>
<dbReference type="OrthoDB" id="337038at2759"/>
<sequence length="623" mass="65118">MSVSLSCPSASLHHATAIILTATREISKAGYSGTKHVQASRIASRRNAQAIDFMRTGLGELGQARVQLDHGKLQGGIARDGRFTIPDVPQGTYVLSVVAHEHAFEQLRIDVLETDSLPEIRPYVPGTPLSPPSKITLPYPIVLSARGKYDFYVPRQSFNILAMFQNPMMVMMVFTAVMVLAMPYLMKNMDPEALQDFSKRQSKISEMQSAFQSGDIKSGFSAIMSSMDEDQSQKTVHSFAEIPPTNMSRLALSVLLLALAIGMAPAVLAGPACARRLQGNSTCLTQCNKRWGWPGRSMGDDPWGNVMEVTVTDMASGSVATKQCKLRPDQGTPVGNVASAPTVTSSPSVAPASSTSSPPAVTPAQKNASANAVSTTSSSASTSSPRPTPTARTEIAHLSVSVQVSSSSATSPPPPPPSPPPAPPKTTKAAPAPPPPSPPPPPPPPPPAPPKTTAKPAPSPAPAPPPPPPPAPAPDNSSNGGTSDSDISAYLSAHNTVRAQHGAAALTWSDNLASKAQQWANGCVFQHSGGTLGPFGENLAAGTGTSYGIAAAIKSWTDEVSEYDPNNPVPSHFTQVVWKGSTQVGCAVQSCDGIFAASFGKAKYFVCEYSPQGNIIGAFAYVL</sequence>
<comment type="caution">
    <text evidence="9">The sequence shown here is derived from an EMBL/GenBank/DDBJ whole genome shotgun (WGS) entry which is preliminary data.</text>
</comment>
<feature type="compositionally biased region" description="Pro residues" evidence="6">
    <location>
        <begin position="457"/>
        <end position="473"/>
    </location>
</feature>
<dbReference type="Gene3D" id="3.40.33.10">
    <property type="entry name" value="CAP"/>
    <property type="match status" value="1"/>
</dbReference>
<evidence type="ECO:0000256" key="4">
    <source>
        <dbReference type="ARBA" id="ARBA00022989"/>
    </source>
</evidence>
<feature type="compositionally biased region" description="Pro residues" evidence="6">
    <location>
        <begin position="411"/>
        <end position="424"/>
    </location>
</feature>
<accession>A0A4R0RAX9</accession>
<evidence type="ECO:0000256" key="5">
    <source>
        <dbReference type="ARBA" id="ARBA00023136"/>
    </source>
</evidence>
<dbReference type="PANTHER" id="PTHR13605:SF4">
    <property type="entry name" value="ER MEMBRANE PROTEIN COMPLEX SUBUNIT 7"/>
    <property type="match status" value="1"/>
</dbReference>
<keyword evidence="5 7" id="KW-0472">Membrane</keyword>
<dbReference type="EMBL" id="RWJN01000262">
    <property type="protein sequence ID" value="TCD63996.1"/>
    <property type="molecule type" value="Genomic_DNA"/>
</dbReference>
<dbReference type="Proteomes" id="UP000292702">
    <property type="component" value="Unassembled WGS sequence"/>
</dbReference>
<feature type="compositionally biased region" description="Low complexity" evidence="6">
    <location>
        <begin position="474"/>
        <end position="487"/>
    </location>
</feature>
<keyword evidence="3" id="KW-0732">Signal</keyword>
<feature type="transmembrane region" description="Helical" evidence="7">
    <location>
        <begin position="168"/>
        <end position="186"/>
    </location>
</feature>
<dbReference type="InterPro" id="IPR001283">
    <property type="entry name" value="CRISP-related"/>
</dbReference>
<dbReference type="InterPro" id="IPR039163">
    <property type="entry name" value="EMC7"/>
</dbReference>
<dbReference type="PANTHER" id="PTHR13605">
    <property type="entry name" value="ER MEMBRANE PROTEIN COMPLEX SUBUNIT 7"/>
    <property type="match status" value="1"/>
</dbReference>
<feature type="compositionally biased region" description="Pro residues" evidence="6">
    <location>
        <begin position="431"/>
        <end position="450"/>
    </location>
</feature>
<keyword evidence="4 7" id="KW-1133">Transmembrane helix</keyword>
<evidence type="ECO:0000256" key="3">
    <source>
        <dbReference type="ARBA" id="ARBA00022729"/>
    </source>
</evidence>
<evidence type="ECO:0000256" key="7">
    <source>
        <dbReference type="SAM" id="Phobius"/>
    </source>
</evidence>
<evidence type="ECO:0000313" key="9">
    <source>
        <dbReference type="EMBL" id="TCD63996.1"/>
    </source>
</evidence>
<organism evidence="9 10">
    <name type="scientific">Steccherinum ochraceum</name>
    <dbReference type="NCBI Taxonomy" id="92696"/>
    <lineage>
        <taxon>Eukaryota</taxon>
        <taxon>Fungi</taxon>
        <taxon>Dikarya</taxon>
        <taxon>Basidiomycota</taxon>
        <taxon>Agaricomycotina</taxon>
        <taxon>Agaricomycetes</taxon>
        <taxon>Polyporales</taxon>
        <taxon>Steccherinaceae</taxon>
        <taxon>Steccherinum</taxon>
    </lineage>
</organism>
<dbReference type="Pfam" id="PF09430">
    <property type="entry name" value="EMC7_beta-sandw"/>
    <property type="match status" value="1"/>
</dbReference>
<dbReference type="AlphaFoldDB" id="A0A4R0RAX9"/>
<evidence type="ECO:0000259" key="8">
    <source>
        <dbReference type="SMART" id="SM00198"/>
    </source>
</evidence>
<evidence type="ECO:0000256" key="2">
    <source>
        <dbReference type="ARBA" id="ARBA00022692"/>
    </source>
</evidence>
<evidence type="ECO:0000256" key="6">
    <source>
        <dbReference type="SAM" id="MobiDB-lite"/>
    </source>
</evidence>
<name>A0A4R0RAX9_9APHY</name>